<gene>
    <name evidence="4" type="ORF">POCULU_LOCUS2230</name>
</gene>
<keyword evidence="2" id="KW-0677">Repeat</keyword>
<dbReference type="InterPro" id="IPR036322">
    <property type="entry name" value="WD40_repeat_dom_sf"/>
</dbReference>
<dbReference type="PROSITE" id="PS50082">
    <property type="entry name" value="WD_REPEATS_2"/>
    <property type="match status" value="2"/>
</dbReference>
<dbReference type="PANTHER" id="PTHR19848:SF8">
    <property type="entry name" value="F-BOX AND WD REPEAT DOMAIN CONTAINING 7"/>
    <property type="match status" value="1"/>
</dbReference>
<dbReference type="SMART" id="SM00320">
    <property type="entry name" value="WD40"/>
    <property type="match status" value="5"/>
</dbReference>
<dbReference type="EMBL" id="CAJVPJ010000200">
    <property type="protein sequence ID" value="CAG8494120.1"/>
    <property type="molecule type" value="Genomic_DNA"/>
</dbReference>
<dbReference type="SUPFAM" id="SSF50978">
    <property type="entry name" value="WD40 repeat-like"/>
    <property type="match status" value="1"/>
</dbReference>
<dbReference type="Pfam" id="PF00400">
    <property type="entry name" value="WD40"/>
    <property type="match status" value="2"/>
</dbReference>
<keyword evidence="1 3" id="KW-0853">WD repeat</keyword>
<sequence>MVGITHIIKQGASINYKDFRAQHEGAVTVLEWSRNCEGVVLSGGEDGYVCAYHATFGCFGRLYSGSPSHIKAIAWNPNSCVIAGTAEGSIHVWQTDLTHIENNPLHWYNVLDVPHHCIQGTLPIKSLHCDMVSNSVIVGYEDSTLLKIYDLRELVCVAMLEDGHIANISYVEYYEKNVTTGKYNPEISARILLTGDASGKLCLWNIAERDSGQVSSIKPLRVFVDHTTEITATFMDDYKLIIGSADGKVTVWDQLTGELIRQFSTVTRRSHYRSAQARGISAPFAIKCICCDDERITVAMGRTIRTWYLASKEGAKKGRQRRKKPALSSTSKALARLEFQNDVRESTQLLAREQRDREERRRHLERYIPSIDFTDEEMMQYAILLSTPTEDEDEQISEAIARSLSLENS</sequence>
<keyword evidence="5" id="KW-1185">Reference proteome</keyword>
<evidence type="ECO:0000313" key="5">
    <source>
        <dbReference type="Proteomes" id="UP000789572"/>
    </source>
</evidence>
<evidence type="ECO:0000256" key="1">
    <source>
        <dbReference type="ARBA" id="ARBA00022574"/>
    </source>
</evidence>
<dbReference type="Proteomes" id="UP000789572">
    <property type="component" value="Unassembled WGS sequence"/>
</dbReference>
<feature type="repeat" description="WD" evidence="3">
    <location>
        <begin position="223"/>
        <end position="262"/>
    </location>
</feature>
<dbReference type="InterPro" id="IPR015943">
    <property type="entry name" value="WD40/YVTN_repeat-like_dom_sf"/>
</dbReference>
<dbReference type="AlphaFoldDB" id="A0A9N8ZH00"/>
<comment type="caution">
    <text evidence="4">The sequence shown here is derived from an EMBL/GenBank/DDBJ whole genome shotgun (WGS) entry which is preliminary data.</text>
</comment>
<evidence type="ECO:0000256" key="3">
    <source>
        <dbReference type="PROSITE-ProRule" id="PRU00221"/>
    </source>
</evidence>
<feature type="repeat" description="WD" evidence="3">
    <location>
        <begin position="63"/>
        <end position="94"/>
    </location>
</feature>
<proteinExistence type="predicted"/>
<reference evidence="4" key="1">
    <citation type="submission" date="2021-06" db="EMBL/GenBank/DDBJ databases">
        <authorList>
            <person name="Kallberg Y."/>
            <person name="Tangrot J."/>
            <person name="Rosling A."/>
        </authorList>
    </citation>
    <scope>NUCLEOTIDE SEQUENCE</scope>
    <source>
        <strain evidence="4">IA702</strain>
    </source>
</reference>
<dbReference type="InterPro" id="IPR001680">
    <property type="entry name" value="WD40_rpt"/>
</dbReference>
<evidence type="ECO:0000256" key="2">
    <source>
        <dbReference type="ARBA" id="ARBA00022737"/>
    </source>
</evidence>
<organism evidence="4 5">
    <name type="scientific">Paraglomus occultum</name>
    <dbReference type="NCBI Taxonomy" id="144539"/>
    <lineage>
        <taxon>Eukaryota</taxon>
        <taxon>Fungi</taxon>
        <taxon>Fungi incertae sedis</taxon>
        <taxon>Mucoromycota</taxon>
        <taxon>Glomeromycotina</taxon>
        <taxon>Glomeromycetes</taxon>
        <taxon>Paraglomerales</taxon>
        <taxon>Paraglomeraceae</taxon>
        <taxon>Paraglomus</taxon>
    </lineage>
</organism>
<dbReference type="Gene3D" id="2.130.10.10">
    <property type="entry name" value="YVTN repeat-like/Quinoprotein amine dehydrogenase"/>
    <property type="match status" value="1"/>
</dbReference>
<dbReference type="OrthoDB" id="2095648at2759"/>
<name>A0A9N8ZH00_9GLOM</name>
<protein>
    <submittedName>
        <fullName evidence="4">5476_t:CDS:1</fullName>
    </submittedName>
</protein>
<evidence type="ECO:0000313" key="4">
    <source>
        <dbReference type="EMBL" id="CAG8494120.1"/>
    </source>
</evidence>
<dbReference type="PANTHER" id="PTHR19848">
    <property type="entry name" value="WD40 REPEAT PROTEIN"/>
    <property type="match status" value="1"/>
</dbReference>
<accession>A0A9N8ZH00</accession>